<evidence type="ECO:0000313" key="2">
    <source>
        <dbReference type="EMBL" id="KAF7266374.1"/>
    </source>
</evidence>
<feature type="region of interest" description="Disordered" evidence="1">
    <location>
        <begin position="1"/>
        <end position="166"/>
    </location>
</feature>
<evidence type="ECO:0000313" key="3">
    <source>
        <dbReference type="Proteomes" id="UP000625711"/>
    </source>
</evidence>
<name>A0A834HSP4_RHYFE</name>
<feature type="compositionally biased region" description="Low complexity" evidence="1">
    <location>
        <begin position="93"/>
        <end position="105"/>
    </location>
</feature>
<evidence type="ECO:0000256" key="1">
    <source>
        <dbReference type="SAM" id="MobiDB-lite"/>
    </source>
</evidence>
<proteinExistence type="predicted"/>
<accession>A0A834HSP4</accession>
<protein>
    <submittedName>
        <fullName evidence="2">Uncharacterized protein</fullName>
    </submittedName>
</protein>
<dbReference type="AlphaFoldDB" id="A0A834HSP4"/>
<reference evidence="2" key="1">
    <citation type="submission" date="2020-08" db="EMBL/GenBank/DDBJ databases">
        <title>Genome sequencing and assembly of the red palm weevil Rhynchophorus ferrugineus.</title>
        <authorList>
            <person name="Dias G.B."/>
            <person name="Bergman C.M."/>
            <person name="Manee M."/>
        </authorList>
    </citation>
    <scope>NUCLEOTIDE SEQUENCE</scope>
    <source>
        <strain evidence="2">AA-2017</strain>
        <tissue evidence="2">Whole larva</tissue>
    </source>
</reference>
<organism evidence="2 3">
    <name type="scientific">Rhynchophorus ferrugineus</name>
    <name type="common">Red palm weevil</name>
    <name type="synonym">Curculio ferrugineus</name>
    <dbReference type="NCBI Taxonomy" id="354439"/>
    <lineage>
        <taxon>Eukaryota</taxon>
        <taxon>Metazoa</taxon>
        <taxon>Ecdysozoa</taxon>
        <taxon>Arthropoda</taxon>
        <taxon>Hexapoda</taxon>
        <taxon>Insecta</taxon>
        <taxon>Pterygota</taxon>
        <taxon>Neoptera</taxon>
        <taxon>Endopterygota</taxon>
        <taxon>Coleoptera</taxon>
        <taxon>Polyphaga</taxon>
        <taxon>Cucujiformia</taxon>
        <taxon>Curculionidae</taxon>
        <taxon>Dryophthorinae</taxon>
        <taxon>Rhynchophorus</taxon>
    </lineage>
</organism>
<feature type="compositionally biased region" description="Polar residues" evidence="1">
    <location>
        <begin position="127"/>
        <end position="137"/>
    </location>
</feature>
<feature type="compositionally biased region" description="Basic and acidic residues" evidence="1">
    <location>
        <begin position="109"/>
        <end position="118"/>
    </location>
</feature>
<sequence length="166" mass="18039">MKTRPDVNQKGQNLTNSVDLRNNCCEKSDHKASKTNRVEKSISTFKPPIAKTDGYPKPISSSQEPGSRPIPLAQDLFNLQSQITPKGSEPHLTSTSSQPSHSHSSNKTDNPRTKDKGSGDTTTGSSNRSRLSLPTNKGNNNGRSQSRCRSSSKSSVGDDMDIEIQK</sequence>
<keyword evidence="3" id="KW-1185">Reference proteome</keyword>
<dbReference type="EMBL" id="JAACXV010014549">
    <property type="protein sequence ID" value="KAF7266374.1"/>
    <property type="molecule type" value="Genomic_DNA"/>
</dbReference>
<comment type="caution">
    <text evidence="2">The sequence shown here is derived from an EMBL/GenBank/DDBJ whole genome shotgun (WGS) entry which is preliminary data.</text>
</comment>
<gene>
    <name evidence="2" type="ORF">GWI33_020399</name>
</gene>
<feature type="compositionally biased region" description="Basic and acidic residues" evidence="1">
    <location>
        <begin position="24"/>
        <end position="40"/>
    </location>
</feature>
<feature type="compositionally biased region" description="Polar residues" evidence="1">
    <location>
        <begin position="9"/>
        <end position="20"/>
    </location>
</feature>
<feature type="compositionally biased region" description="Low complexity" evidence="1">
    <location>
        <begin position="138"/>
        <end position="157"/>
    </location>
</feature>
<dbReference type="Proteomes" id="UP000625711">
    <property type="component" value="Unassembled WGS sequence"/>
</dbReference>